<dbReference type="AlphaFoldDB" id="A0A382THG1"/>
<accession>A0A382THG1</accession>
<name>A0A382THG1_9ZZZZ</name>
<sequence length="50" mass="5559">MPPLYVYRVVTHDGSGEIFEVEQATNSPPIKKHPTTGQPVERVYHDAPGL</sequence>
<feature type="region of interest" description="Disordered" evidence="1">
    <location>
        <begin position="25"/>
        <end position="50"/>
    </location>
</feature>
<feature type="non-terminal residue" evidence="2">
    <location>
        <position position="50"/>
    </location>
</feature>
<evidence type="ECO:0000256" key="1">
    <source>
        <dbReference type="SAM" id="MobiDB-lite"/>
    </source>
</evidence>
<protein>
    <submittedName>
        <fullName evidence="2">Uncharacterized protein</fullName>
    </submittedName>
</protein>
<dbReference type="EMBL" id="UINC01136213">
    <property type="protein sequence ID" value="SVD20848.1"/>
    <property type="molecule type" value="Genomic_DNA"/>
</dbReference>
<gene>
    <name evidence="2" type="ORF">METZ01_LOCUS373702</name>
</gene>
<organism evidence="2">
    <name type="scientific">marine metagenome</name>
    <dbReference type="NCBI Taxonomy" id="408172"/>
    <lineage>
        <taxon>unclassified sequences</taxon>
        <taxon>metagenomes</taxon>
        <taxon>ecological metagenomes</taxon>
    </lineage>
</organism>
<evidence type="ECO:0000313" key="2">
    <source>
        <dbReference type="EMBL" id="SVD20848.1"/>
    </source>
</evidence>
<reference evidence="2" key="1">
    <citation type="submission" date="2018-05" db="EMBL/GenBank/DDBJ databases">
        <authorList>
            <person name="Lanie J.A."/>
            <person name="Ng W.-L."/>
            <person name="Kazmierczak K.M."/>
            <person name="Andrzejewski T.M."/>
            <person name="Davidsen T.M."/>
            <person name="Wayne K.J."/>
            <person name="Tettelin H."/>
            <person name="Glass J.I."/>
            <person name="Rusch D."/>
            <person name="Podicherti R."/>
            <person name="Tsui H.-C.T."/>
            <person name="Winkler M.E."/>
        </authorList>
    </citation>
    <scope>NUCLEOTIDE SEQUENCE</scope>
</reference>
<proteinExistence type="predicted"/>